<name>A0A0F9WAE3_9ZZZZ</name>
<gene>
    <name evidence="2" type="ORF">LCGC14_0383810</name>
</gene>
<proteinExistence type="predicted"/>
<comment type="caution">
    <text evidence="2">The sequence shown here is derived from an EMBL/GenBank/DDBJ whole genome shotgun (WGS) entry which is preliminary data.</text>
</comment>
<evidence type="ECO:0000256" key="1">
    <source>
        <dbReference type="SAM" id="Phobius"/>
    </source>
</evidence>
<keyword evidence="1" id="KW-0812">Transmembrane</keyword>
<dbReference type="EMBL" id="LAZR01000315">
    <property type="protein sequence ID" value="KKN75103.1"/>
    <property type="molecule type" value="Genomic_DNA"/>
</dbReference>
<organism evidence="2">
    <name type="scientific">marine sediment metagenome</name>
    <dbReference type="NCBI Taxonomy" id="412755"/>
    <lineage>
        <taxon>unclassified sequences</taxon>
        <taxon>metagenomes</taxon>
        <taxon>ecological metagenomes</taxon>
    </lineage>
</organism>
<feature type="transmembrane region" description="Helical" evidence="1">
    <location>
        <begin position="39"/>
        <end position="58"/>
    </location>
</feature>
<evidence type="ECO:0000313" key="2">
    <source>
        <dbReference type="EMBL" id="KKN75103.1"/>
    </source>
</evidence>
<reference evidence="2" key="1">
    <citation type="journal article" date="2015" name="Nature">
        <title>Complex archaea that bridge the gap between prokaryotes and eukaryotes.</title>
        <authorList>
            <person name="Spang A."/>
            <person name="Saw J.H."/>
            <person name="Jorgensen S.L."/>
            <person name="Zaremba-Niedzwiedzka K."/>
            <person name="Martijn J."/>
            <person name="Lind A.E."/>
            <person name="van Eijk R."/>
            <person name="Schleper C."/>
            <person name="Guy L."/>
            <person name="Ettema T.J."/>
        </authorList>
    </citation>
    <scope>NUCLEOTIDE SEQUENCE</scope>
</reference>
<keyword evidence="1" id="KW-1133">Transmembrane helix</keyword>
<keyword evidence="1" id="KW-0472">Membrane</keyword>
<dbReference type="AlphaFoldDB" id="A0A0F9WAE3"/>
<sequence>MKKLVLAAAFTAAASNVFAGSLAEPIIEAPVIVEEATSSSSGVLVPLLLLALVAAAVASN</sequence>
<protein>
    <submittedName>
        <fullName evidence="2">Uncharacterized protein</fullName>
    </submittedName>
</protein>
<accession>A0A0F9WAE3</accession>